<evidence type="ECO:0000313" key="1">
    <source>
        <dbReference type="EMBL" id="JAS27859.1"/>
    </source>
</evidence>
<gene>
    <name evidence="1" type="ORF">g.2653</name>
</gene>
<name>A0A1B6DQC2_9HEMI</name>
<feature type="non-terminal residue" evidence="1">
    <location>
        <position position="1"/>
    </location>
</feature>
<reference evidence="1" key="1">
    <citation type="submission" date="2015-12" db="EMBL/GenBank/DDBJ databases">
        <title>De novo transcriptome assembly of four potential Pierce s Disease insect vectors from Arizona vineyards.</title>
        <authorList>
            <person name="Tassone E.E."/>
        </authorList>
    </citation>
    <scope>NUCLEOTIDE SEQUENCE</scope>
</reference>
<organism evidence="1">
    <name type="scientific">Clastoptera arizonana</name>
    <name type="common">Arizona spittle bug</name>
    <dbReference type="NCBI Taxonomy" id="38151"/>
    <lineage>
        <taxon>Eukaryota</taxon>
        <taxon>Metazoa</taxon>
        <taxon>Ecdysozoa</taxon>
        <taxon>Arthropoda</taxon>
        <taxon>Hexapoda</taxon>
        <taxon>Insecta</taxon>
        <taxon>Pterygota</taxon>
        <taxon>Neoptera</taxon>
        <taxon>Paraneoptera</taxon>
        <taxon>Hemiptera</taxon>
        <taxon>Auchenorrhyncha</taxon>
        <taxon>Cercopoidea</taxon>
        <taxon>Clastopteridae</taxon>
        <taxon>Clastoptera</taxon>
    </lineage>
</organism>
<proteinExistence type="predicted"/>
<protein>
    <submittedName>
        <fullName evidence="1">Uncharacterized protein</fullName>
    </submittedName>
</protein>
<sequence length="101" mass="11361">NSKICFRDDKSCDSAVSKNQKINSKDFSDPSKILNNVDNISDDKIYQSLKIERNTLHSTQKNKHFKAECSIKLDAIMNSTGILSELKSLQCKVGKTKILDP</sequence>
<dbReference type="AlphaFoldDB" id="A0A1B6DQC2"/>
<accession>A0A1B6DQC2</accession>
<feature type="non-terminal residue" evidence="1">
    <location>
        <position position="101"/>
    </location>
</feature>
<dbReference type="EMBL" id="GEDC01009439">
    <property type="protein sequence ID" value="JAS27859.1"/>
    <property type="molecule type" value="Transcribed_RNA"/>
</dbReference>